<evidence type="ECO:0000313" key="6">
    <source>
        <dbReference type="EMBL" id="PZW48054.1"/>
    </source>
</evidence>
<dbReference type="SUPFAM" id="SSF53822">
    <property type="entry name" value="Periplasmic binding protein-like I"/>
    <property type="match status" value="1"/>
</dbReference>
<feature type="domain" description="Leucine-binding protein" evidence="5">
    <location>
        <begin position="48"/>
        <end position="407"/>
    </location>
</feature>
<dbReference type="PANTHER" id="PTHR30483">
    <property type="entry name" value="LEUCINE-SPECIFIC-BINDING PROTEIN"/>
    <property type="match status" value="1"/>
</dbReference>
<evidence type="ECO:0000256" key="1">
    <source>
        <dbReference type="ARBA" id="ARBA00010062"/>
    </source>
</evidence>
<evidence type="ECO:0000313" key="7">
    <source>
        <dbReference type="Proteomes" id="UP000249688"/>
    </source>
</evidence>
<comment type="caution">
    <text evidence="6">The sequence shown here is derived from an EMBL/GenBank/DDBJ whole genome shotgun (WGS) entry which is preliminary data.</text>
</comment>
<dbReference type="InterPro" id="IPR006311">
    <property type="entry name" value="TAT_signal"/>
</dbReference>
<dbReference type="RefSeq" id="WP_211314054.1">
    <property type="nucleotide sequence ID" value="NZ_QKYU01000006.1"/>
</dbReference>
<dbReference type="InterPro" id="IPR028081">
    <property type="entry name" value="Leu-bd"/>
</dbReference>
<dbReference type="InterPro" id="IPR051010">
    <property type="entry name" value="BCAA_transport"/>
</dbReference>
<comment type="similarity">
    <text evidence="1">Belongs to the leucine-binding protein family.</text>
</comment>
<name>A0A2W7IPN5_9PROT</name>
<evidence type="ECO:0000256" key="2">
    <source>
        <dbReference type="ARBA" id="ARBA00022448"/>
    </source>
</evidence>
<keyword evidence="7" id="KW-1185">Reference proteome</keyword>
<dbReference type="PRINTS" id="PR00337">
    <property type="entry name" value="LEUILEVALBP"/>
</dbReference>
<dbReference type="InterPro" id="IPR028082">
    <property type="entry name" value="Peripla_BP_I"/>
</dbReference>
<gene>
    <name evidence="6" type="ORF">C8P66_10658</name>
</gene>
<keyword evidence="4" id="KW-0029">Amino-acid transport</keyword>
<reference evidence="6 7" key="1">
    <citation type="submission" date="2018-06" db="EMBL/GenBank/DDBJ databases">
        <title>Genomic Encyclopedia of Archaeal and Bacterial Type Strains, Phase II (KMG-II): from individual species to whole genera.</title>
        <authorList>
            <person name="Goeker M."/>
        </authorList>
    </citation>
    <scope>NUCLEOTIDE SEQUENCE [LARGE SCALE GENOMIC DNA]</scope>
    <source>
        <strain evidence="6 7">DSM 24525</strain>
    </source>
</reference>
<evidence type="ECO:0000256" key="3">
    <source>
        <dbReference type="ARBA" id="ARBA00022729"/>
    </source>
</evidence>
<evidence type="ECO:0000259" key="5">
    <source>
        <dbReference type="Pfam" id="PF13458"/>
    </source>
</evidence>
<dbReference type="Pfam" id="PF13458">
    <property type="entry name" value="Peripla_BP_6"/>
    <property type="match status" value="1"/>
</dbReference>
<keyword evidence="2" id="KW-0813">Transport</keyword>
<dbReference type="PROSITE" id="PS51318">
    <property type="entry name" value="TAT"/>
    <property type="match status" value="1"/>
</dbReference>
<organism evidence="6 7">
    <name type="scientific">Humitalea rosea</name>
    <dbReference type="NCBI Taxonomy" id="990373"/>
    <lineage>
        <taxon>Bacteria</taxon>
        <taxon>Pseudomonadati</taxon>
        <taxon>Pseudomonadota</taxon>
        <taxon>Alphaproteobacteria</taxon>
        <taxon>Acetobacterales</taxon>
        <taxon>Roseomonadaceae</taxon>
        <taxon>Humitalea</taxon>
    </lineage>
</organism>
<dbReference type="PANTHER" id="PTHR30483:SF37">
    <property type="entry name" value="ABC TRANSPORTER SUBSTRATE-BINDING PROTEIN"/>
    <property type="match status" value="1"/>
</dbReference>
<dbReference type="Proteomes" id="UP000249688">
    <property type="component" value="Unassembled WGS sequence"/>
</dbReference>
<dbReference type="Gene3D" id="3.40.50.2300">
    <property type="match status" value="2"/>
</dbReference>
<accession>A0A2W7IPN5</accession>
<evidence type="ECO:0000256" key="4">
    <source>
        <dbReference type="ARBA" id="ARBA00022970"/>
    </source>
</evidence>
<keyword evidence="3" id="KW-0732">Signal</keyword>
<proteinExistence type="inferred from homology"/>
<dbReference type="AlphaFoldDB" id="A0A2W7IPN5"/>
<dbReference type="GO" id="GO:0006865">
    <property type="term" value="P:amino acid transport"/>
    <property type="evidence" value="ECO:0007669"/>
    <property type="project" value="UniProtKB-KW"/>
</dbReference>
<dbReference type="InterPro" id="IPR000709">
    <property type="entry name" value="Leu_Ile_Val-bd"/>
</dbReference>
<dbReference type="EMBL" id="QKYU01000006">
    <property type="protein sequence ID" value="PZW48054.1"/>
    <property type="molecule type" value="Genomic_DNA"/>
</dbReference>
<protein>
    <submittedName>
        <fullName evidence="6">Amino acid/amide ABC transporter substrate-binding protein (HAAT family)</fullName>
    </submittedName>
</protein>
<sequence length="427" mass="45505">MTKDSTKTDTIIRAGSVPAMPRRAALALGLGAGAAAVGARPARAQGQTVKVALLAPMSGPWARQGQMMRLGADMAIDEINQSGGVRALGGAQMELVVFDAGDSTEKAKNAAQRMVAQHPDLVGGTGAWLSSFTLAVTEVTERAEIPWMTLSYSDAITNRGFRYVFQMSPTADDQASKALPTILNLAKAATGKQPTTIGLIAGNDASAVSFMRPIRETELAKHHLRAVVDETYTPPLSDATSIVQRVRNGRPEFLLCITSNVPDTKLLMDKFAEYRLGGDRLPKVGNGGALGAPELGEVVGANIIQGLMGIVANWGGKGQEELAQRFTARTGEPWLNQDSLMTYADMMILREATERAGVADRRKVADQIRAFDLTDGVALLSPGGRLKFDEKGRRVGAELVIIQWQSGRAVSVFPPSVATHTAIWPST</sequence>
<dbReference type="CDD" id="cd06340">
    <property type="entry name" value="PBP1_ABC_ligand_binding-like"/>
    <property type="match status" value="1"/>
</dbReference>